<sequence length="92" mass="10055">VCTQEVLGARPGSKDHKLHACLWRELAKAGVAAKVYMAKDETQPKTQLDAYTQLEALVKTQYLGKLSSDVQEGIITDPLVTLLPLDAYIEGV</sequence>
<proteinExistence type="predicted"/>
<evidence type="ECO:0000313" key="2">
    <source>
        <dbReference type="Proteomes" id="UP000265618"/>
    </source>
</evidence>
<dbReference type="EMBL" id="BDIP01007976">
    <property type="protein sequence ID" value="GIQ91580.1"/>
    <property type="molecule type" value="Genomic_DNA"/>
</dbReference>
<accession>A0A9K3DAU5</accession>
<organism evidence="1 2">
    <name type="scientific">Kipferlia bialata</name>
    <dbReference type="NCBI Taxonomy" id="797122"/>
    <lineage>
        <taxon>Eukaryota</taxon>
        <taxon>Metamonada</taxon>
        <taxon>Carpediemonas-like organisms</taxon>
        <taxon>Kipferlia</taxon>
    </lineage>
</organism>
<name>A0A9K3DAU5_9EUKA</name>
<protein>
    <submittedName>
        <fullName evidence="1">Uncharacterized protein</fullName>
    </submittedName>
</protein>
<dbReference type="Proteomes" id="UP000265618">
    <property type="component" value="Unassembled WGS sequence"/>
</dbReference>
<dbReference type="AlphaFoldDB" id="A0A9K3DAU5"/>
<evidence type="ECO:0000313" key="1">
    <source>
        <dbReference type="EMBL" id="GIQ91580.1"/>
    </source>
</evidence>
<comment type="caution">
    <text evidence="1">The sequence shown here is derived from an EMBL/GenBank/DDBJ whole genome shotgun (WGS) entry which is preliminary data.</text>
</comment>
<gene>
    <name evidence="1" type="ORF">KIPB_014909</name>
</gene>
<feature type="non-terminal residue" evidence="1">
    <location>
        <position position="92"/>
    </location>
</feature>
<reference evidence="1 2" key="1">
    <citation type="journal article" date="2018" name="PLoS ONE">
        <title>The draft genome of Kipferlia bialata reveals reductive genome evolution in fornicate parasites.</title>
        <authorList>
            <person name="Tanifuji G."/>
            <person name="Takabayashi S."/>
            <person name="Kume K."/>
            <person name="Takagi M."/>
            <person name="Nakayama T."/>
            <person name="Kamikawa R."/>
            <person name="Inagaki Y."/>
            <person name="Hashimoto T."/>
        </authorList>
    </citation>
    <scope>NUCLEOTIDE SEQUENCE [LARGE SCALE GENOMIC DNA]</scope>
    <source>
        <strain evidence="1">NY0173</strain>
    </source>
</reference>
<keyword evidence="2" id="KW-1185">Reference proteome</keyword>